<accession>A0ABR4JFS5</accession>
<protein>
    <submittedName>
        <fullName evidence="3">Glycoside hydrolase superfamily</fullName>
    </submittedName>
</protein>
<dbReference type="PANTHER" id="PTHR43447">
    <property type="entry name" value="ALPHA-AMYLASE"/>
    <property type="match status" value="1"/>
</dbReference>
<organism evidence="3 4">
    <name type="scientific">Aspergillus pseudoustus</name>
    <dbReference type="NCBI Taxonomy" id="1810923"/>
    <lineage>
        <taxon>Eukaryota</taxon>
        <taxon>Fungi</taxon>
        <taxon>Dikarya</taxon>
        <taxon>Ascomycota</taxon>
        <taxon>Pezizomycotina</taxon>
        <taxon>Eurotiomycetes</taxon>
        <taxon>Eurotiomycetidae</taxon>
        <taxon>Eurotiales</taxon>
        <taxon>Aspergillaceae</taxon>
        <taxon>Aspergillus</taxon>
        <taxon>Aspergillus subgen. Nidulantes</taxon>
    </lineage>
</organism>
<dbReference type="EMBL" id="JBFXLU010000140">
    <property type="protein sequence ID" value="KAL2838894.1"/>
    <property type="molecule type" value="Genomic_DNA"/>
</dbReference>
<dbReference type="Proteomes" id="UP001610446">
    <property type="component" value="Unassembled WGS sequence"/>
</dbReference>
<dbReference type="InterPro" id="IPR013780">
    <property type="entry name" value="Glyco_hydro_b"/>
</dbReference>
<comment type="caution">
    <text evidence="3">The sequence shown here is derived from an EMBL/GenBank/DDBJ whole genome shotgun (WGS) entry which is preliminary data.</text>
</comment>
<gene>
    <name evidence="3" type="ORF">BJY01DRAFT_257929</name>
</gene>
<dbReference type="SMART" id="SM00642">
    <property type="entry name" value="Aamy"/>
    <property type="match status" value="1"/>
</dbReference>
<evidence type="ECO:0000313" key="4">
    <source>
        <dbReference type="Proteomes" id="UP001610446"/>
    </source>
</evidence>
<evidence type="ECO:0000313" key="3">
    <source>
        <dbReference type="EMBL" id="KAL2838894.1"/>
    </source>
</evidence>
<keyword evidence="4" id="KW-1185">Reference proteome</keyword>
<proteinExistence type="inferred from homology"/>
<comment type="similarity">
    <text evidence="1">Belongs to the glycosyl hydrolase 13 family.</text>
</comment>
<keyword evidence="3" id="KW-0378">Hydrolase</keyword>
<dbReference type="GO" id="GO:0016787">
    <property type="term" value="F:hydrolase activity"/>
    <property type="evidence" value="ECO:0007669"/>
    <property type="project" value="UniProtKB-KW"/>
</dbReference>
<dbReference type="Gene3D" id="2.40.30.140">
    <property type="match status" value="1"/>
</dbReference>
<dbReference type="InterPro" id="IPR006047">
    <property type="entry name" value="GH13_cat_dom"/>
</dbReference>
<reference evidence="3 4" key="1">
    <citation type="submission" date="2024-07" db="EMBL/GenBank/DDBJ databases">
        <title>Section-level genome sequencing and comparative genomics of Aspergillus sections Usti and Cavernicolus.</title>
        <authorList>
            <consortium name="Lawrence Berkeley National Laboratory"/>
            <person name="Nybo J.L."/>
            <person name="Vesth T.C."/>
            <person name="Theobald S."/>
            <person name="Frisvad J.C."/>
            <person name="Larsen T.O."/>
            <person name="Kjaerboelling I."/>
            <person name="Rothschild-Mancinelli K."/>
            <person name="Lyhne E.K."/>
            <person name="Kogle M.E."/>
            <person name="Barry K."/>
            <person name="Clum A."/>
            <person name="Na H."/>
            <person name="Ledsgaard L."/>
            <person name="Lin J."/>
            <person name="Lipzen A."/>
            <person name="Kuo A."/>
            <person name="Riley R."/>
            <person name="Mondo S."/>
            <person name="Labutti K."/>
            <person name="Haridas S."/>
            <person name="Pangalinan J."/>
            <person name="Salamov A.A."/>
            <person name="Simmons B.A."/>
            <person name="Magnuson J.K."/>
            <person name="Chen J."/>
            <person name="Drula E."/>
            <person name="Henrissat B."/>
            <person name="Wiebenga A."/>
            <person name="Lubbers R.J."/>
            <person name="Gomes A.C."/>
            <person name="Makela M.R."/>
            <person name="Stajich J."/>
            <person name="Grigoriev I.V."/>
            <person name="Mortensen U.H."/>
            <person name="De Vries R.P."/>
            <person name="Baker S.E."/>
            <person name="Andersen M.R."/>
        </authorList>
    </citation>
    <scope>NUCLEOTIDE SEQUENCE [LARGE SCALE GENOMIC DNA]</scope>
    <source>
        <strain evidence="3 4">CBS 123904</strain>
    </source>
</reference>
<dbReference type="InterPro" id="IPR017853">
    <property type="entry name" value="GH"/>
</dbReference>
<dbReference type="Gene3D" id="2.60.40.1180">
    <property type="entry name" value="Golgi alpha-mannosidase II"/>
    <property type="match status" value="1"/>
</dbReference>
<dbReference type="SUPFAM" id="SSF51011">
    <property type="entry name" value="Glycosyl hydrolase domain"/>
    <property type="match status" value="1"/>
</dbReference>
<dbReference type="SUPFAM" id="SSF51445">
    <property type="entry name" value="(Trans)glycosidases"/>
    <property type="match status" value="1"/>
</dbReference>
<dbReference type="Gene3D" id="3.30.750.90">
    <property type="match status" value="1"/>
</dbReference>
<name>A0ABR4JFS5_9EURO</name>
<feature type="domain" description="Glycosyl hydrolase family 13 catalytic" evidence="2">
    <location>
        <begin position="5"/>
        <end position="303"/>
    </location>
</feature>
<evidence type="ECO:0000259" key="2">
    <source>
        <dbReference type="SMART" id="SM00642"/>
    </source>
</evidence>
<evidence type="ECO:0000256" key="1">
    <source>
        <dbReference type="ARBA" id="ARBA00008061"/>
    </source>
</evidence>
<sequence length="400" mass="45413">MKRPYISSHHGSPPPTTAHWRPLRRALPTLKAMGIDSIWIPSGCKGANPSGNGYDIYDLYDLGEFDQKGSQSTRWGTKDELLGFTSRVDEFGIGIYRDAVLNQKAGAGCLERYPAVEVDPQDRNIGISDSDEIEGWYSPLKYNWSHFSGVDWDDSRKQKFKATLSDGKFGSLLYYLSILIPKIREIQGHRFFFVGKYRKGEIGVLLDYLERMDYQLALFSDIYASNIHGALVQKRPEHAVAFLTSSFTKQPGQSLEESYAVILPRYKGQPCLFYRDLYGIEANSKPSSVPPYAFKLSTLAQARKLYANRAQRGYFDGPNRIGFVRYGNARHPSGLACILSNAGPSRKRMYLGRAHSGQQWTDILNSRTEAIKISRKYISLSCYHILVLIKILKRRTYTQK</sequence>